<reference evidence="1" key="1">
    <citation type="submission" date="2014-07" db="EMBL/GenBank/DDBJ databases">
        <authorList>
            <person name="Monot Marc"/>
        </authorList>
    </citation>
    <scope>NUCLEOTIDE SEQUENCE</scope>
    <source>
        <strain evidence="2">7032989</strain>
    </source>
</reference>
<evidence type="ECO:0000313" key="2">
    <source>
        <dbReference type="EMBL" id="CDS99297.1"/>
    </source>
</evidence>
<gene>
    <name evidence="2" type="ORF">BN1095_210186</name>
    <name evidence="1" type="ORF">BN1096_160178</name>
</gene>
<organism evidence="1">
    <name type="scientific">Clostridioides difficile</name>
    <name type="common">Peptoclostridium difficile</name>
    <dbReference type="NCBI Taxonomy" id="1496"/>
    <lineage>
        <taxon>Bacteria</taxon>
        <taxon>Bacillati</taxon>
        <taxon>Bacillota</taxon>
        <taxon>Clostridia</taxon>
        <taxon>Peptostreptococcales</taxon>
        <taxon>Peptostreptococcaceae</taxon>
        <taxon>Clostridioides</taxon>
    </lineage>
</organism>
<accession>A0A068ZX12</accession>
<name>A0A068ZX12_CLODI</name>
<evidence type="ECO:0000313" key="1">
    <source>
        <dbReference type="EMBL" id="CDS83269.1"/>
    </source>
</evidence>
<sequence>MNLNTLKQIYKKYSISVMRKKCLKMNFSVHEALFLCEIKFILIISTMKNIFISILRQTVLYFFIFG</sequence>
<protein>
    <submittedName>
        <fullName evidence="1">Uncharacterized protein</fullName>
    </submittedName>
</protein>
<dbReference type="AlphaFoldDB" id="A0A068ZX12"/>
<proteinExistence type="predicted"/>
<dbReference type="EMBL" id="LK932465">
    <property type="protein sequence ID" value="CDS83269.1"/>
    <property type="molecule type" value="Genomic_DNA"/>
</dbReference>
<dbReference type="EMBL" id="LK932861">
    <property type="protein sequence ID" value="CDS99297.1"/>
    <property type="molecule type" value="Genomic_DNA"/>
</dbReference>